<evidence type="ECO:0000256" key="1">
    <source>
        <dbReference type="ARBA" id="ARBA00022490"/>
    </source>
</evidence>
<dbReference type="GO" id="GO:0016788">
    <property type="term" value="F:hydrolase activity, acting on ester bonds"/>
    <property type="evidence" value="ECO:0007669"/>
    <property type="project" value="UniProtKB-UniRule"/>
</dbReference>
<dbReference type="GO" id="GO:0005829">
    <property type="term" value="C:cytosol"/>
    <property type="evidence" value="ECO:0007669"/>
    <property type="project" value="TreeGrafter"/>
</dbReference>
<dbReference type="InterPro" id="IPR006641">
    <property type="entry name" value="YqgF/RNaseH-like_dom"/>
</dbReference>
<feature type="domain" description="YqgF/RNase H-like" evidence="6">
    <location>
        <begin position="7"/>
        <end position="103"/>
    </location>
</feature>
<evidence type="ECO:0000256" key="5">
    <source>
        <dbReference type="HAMAP-Rule" id="MF_00651"/>
    </source>
</evidence>
<evidence type="ECO:0000256" key="3">
    <source>
        <dbReference type="ARBA" id="ARBA00022722"/>
    </source>
</evidence>
<dbReference type="PANTHER" id="PTHR33317">
    <property type="entry name" value="POLYNUCLEOTIDYL TRANSFERASE, RIBONUCLEASE H-LIKE SUPERFAMILY PROTEIN"/>
    <property type="match status" value="1"/>
</dbReference>
<comment type="function">
    <text evidence="5">Could be a nuclease involved in processing of the 5'-end of pre-16S rRNA.</text>
</comment>
<dbReference type="SMART" id="SM00732">
    <property type="entry name" value="YqgFc"/>
    <property type="match status" value="1"/>
</dbReference>
<accession>C7LYT3</accession>
<dbReference type="EC" id="3.1.-.-" evidence="5"/>
<keyword evidence="3 5" id="KW-0540">Nuclease</keyword>
<evidence type="ECO:0000256" key="2">
    <source>
        <dbReference type="ARBA" id="ARBA00022517"/>
    </source>
</evidence>
<keyword evidence="1 5" id="KW-0963">Cytoplasm</keyword>
<keyword evidence="4 5" id="KW-0378">Hydrolase</keyword>
<gene>
    <name evidence="7" type="ordered locus">Afer_0952</name>
</gene>
<dbReference type="OrthoDB" id="9790539at2"/>
<evidence type="ECO:0000313" key="8">
    <source>
        <dbReference type="Proteomes" id="UP000000771"/>
    </source>
</evidence>
<dbReference type="GO" id="GO:0004518">
    <property type="term" value="F:nuclease activity"/>
    <property type="evidence" value="ECO:0007669"/>
    <property type="project" value="UniProtKB-KW"/>
</dbReference>
<dbReference type="RefSeq" id="WP_015798380.1">
    <property type="nucleotide sequence ID" value="NC_013124.1"/>
</dbReference>
<evidence type="ECO:0000259" key="6">
    <source>
        <dbReference type="SMART" id="SM00732"/>
    </source>
</evidence>
<name>C7LYT3_ACIFD</name>
<dbReference type="GO" id="GO:0000967">
    <property type="term" value="P:rRNA 5'-end processing"/>
    <property type="evidence" value="ECO:0007669"/>
    <property type="project" value="UniProtKB-UniRule"/>
</dbReference>
<dbReference type="AlphaFoldDB" id="C7LYT3"/>
<dbReference type="PANTHER" id="PTHR33317:SF4">
    <property type="entry name" value="POLYNUCLEOTIDYL TRANSFERASE, RIBONUCLEASE H-LIKE SUPERFAMILY PROTEIN"/>
    <property type="match status" value="1"/>
</dbReference>
<dbReference type="HOGENOM" id="CLU_098240_0_0_11"/>
<dbReference type="InterPro" id="IPR037027">
    <property type="entry name" value="YqgF/RNaseH-like_dom_sf"/>
</dbReference>
<dbReference type="CDD" id="cd16964">
    <property type="entry name" value="YqgF"/>
    <property type="match status" value="1"/>
</dbReference>
<dbReference type="InterPro" id="IPR005227">
    <property type="entry name" value="YqgF"/>
</dbReference>
<dbReference type="KEGG" id="afo:Afer_0952"/>
<dbReference type="InterPro" id="IPR012337">
    <property type="entry name" value="RNaseH-like_sf"/>
</dbReference>
<dbReference type="Proteomes" id="UP000000771">
    <property type="component" value="Chromosome"/>
</dbReference>
<keyword evidence="2 5" id="KW-0690">Ribosome biogenesis</keyword>
<reference evidence="7 8" key="1">
    <citation type="journal article" date="2009" name="Stand. Genomic Sci.">
        <title>Complete genome sequence of Acidimicrobium ferrooxidans type strain (ICP).</title>
        <authorList>
            <person name="Clum A."/>
            <person name="Nolan M."/>
            <person name="Lang E."/>
            <person name="Glavina Del Rio T."/>
            <person name="Tice H."/>
            <person name="Copeland A."/>
            <person name="Cheng J.F."/>
            <person name="Lucas S."/>
            <person name="Chen F."/>
            <person name="Bruce D."/>
            <person name="Goodwin L."/>
            <person name="Pitluck S."/>
            <person name="Ivanova N."/>
            <person name="Mavrommatis K."/>
            <person name="Mikhailova N."/>
            <person name="Pati A."/>
            <person name="Chen A."/>
            <person name="Palaniappan K."/>
            <person name="Goker M."/>
            <person name="Spring S."/>
            <person name="Land M."/>
            <person name="Hauser L."/>
            <person name="Chang Y.J."/>
            <person name="Jeffries C.C."/>
            <person name="Chain P."/>
            <person name="Bristow J."/>
            <person name="Eisen J.A."/>
            <person name="Markowitz V."/>
            <person name="Hugenholtz P."/>
            <person name="Kyrpides N.C."/>
            <person name="Klenk H.P."/>
            <person name="Lapidus A."/>
        </authorList>
    </citation>
    <scope>NUCLEOTIDE SEQUENCE [LARGE SCALE GENOMIC DNA]</scope>
    <source>
        <strain evidence="8">DSM 10331 / JCM 15462 / NBRC 103882 / ICP</strain>
    </source>
</reference>
<protein>
    <recommendedName>
        <fullName evidence="5">Putative pre-16S rRNA nuclease</fullName>
        <ecNumber evidence="5">3.1.-.-</ecNumber>
    </recommendedName>
</protein>
<dbReference type="STRING" id="525909.Afer_0952"/>
<dbReference type="eggNOG" id="COG0816">
    <property type="taxonomic scope" value="Bacteria"/>
</dbReference>
<comment type="subcellular location">
    <subcellularLocation>
        <location evidence="5">Cytoplasm</location>
    </subcellularLocation>
</comment>
<proteinExistence type="inferred from homology"/>
<dbReference type="SUPFAM" id="SSF53098">
    <property type="entry name" value="Ribonuclease H-like"/>
    <property type="match status" value="1"/>
</dbReference>
<dbReference type="HAMAP" id="MF_00651">
    <property type="entry name" value="Nuclease_YqgF"/>
    <property type="match status" value="1"/>
</dbReference>
<evidence type="ECO:0000313" key="7">
    <source>
        <dbReference type="EMBL" id="ACU53891.1"/>
    </source>
</evidence>
<dbReference type="Gene3D" id="3.30.420.140">
    <property type="entry name" value="YqgF/RNase H-like domain"/>
    <property type="match status" value="1"/>
</dbReference>
<evidence type="ECO:0000256" key="4">
    <source>
        <dbReference type="ARBA" id="ARBA00022801"/>
    </source>
</evidence>
<dbReference type="Pfam" id="PF03652">
    <property type="entry name" value="RuvX"/>
    <property type="match status" value="1"/>
</dbReference>
<organism evidence="7 8">
    <name type="scientific">Acidimicrobium ferrooxidans (strain DSM 10331 / JCM 15462 / NBRC 103882 / ICP)</name>
    <dbReference type="NCBI Taxonomy" id="525909"/>
    <lineage>
        <taxon>Bacteria</taxon>
        <taxon>Bacillati</taxon>
        <taxon>Actinomycetota</taxon>
        <taxon>Acidimicrobiia</taxon>
        <taxon>Acidimicrobiales</taxon>
        <taxon>Acidimicrobiaceae</taxon>
        <taxon>Acidimicrobium</taxon>
    </lineage>
</organism>
<sequence length="138" mass="14482">MSEGFGGRALGVDLGTKRIGVAVAEGSLALPLEVIDARGPWRARLAELVASVGASVVVVGLPIGLDGSEGRAAARVRQWSEGLAEHLEVPVVFVDERLSSQAAERRLGAAGVDARSRRGAVDAFAATEILERWLVTQR</sequence>
<keyword evidence="8" id="KW-1185">Reference proteome</keyword>
<comment type="similarity">
    <text evidence="5">Belongs to the YqgF HJR family.</text>
</comment>
<dbReference type="NCBIfam" id="TIGR00250">
    <property type="entry name" value="RNAse_H_YqgF"/>
    <property type="match status" value="1"/>
</dbReference>
<dbReference type="EMBL" id="CP001631">
    <property type="protein sequence ID" value="ACU53891.1"/>
    <property type="molecule type" value="Genomic_DNA"/>
</dbReference>